<evidence type="ECO:0008006" key="7">
    <source>
        <dbReference type="Google" id="ProtNLM"/>
    </source>
</evidence>
<reference evidence="5 6" key="1">
    <citation type="journal article" date="2020" name="ISME J.">
        <title>Uncovering the hidden diversity of litter-decomposition mechanisms in mushroom-forming fungi.</title>
        <authorList>
            <person name="Floudas D."/>
            <person name="Bentzer J."/>
            <person name="Ahren D."/>
            <person name="Johansson T."/>
            <person name="Persson P."/>
            <person name="Tunlid A."/>
        </authorList>
    </citation>
    <scope>NUCLEOTIDE SEQUENCE [LARGE SCALE GENOMIC DNA]</scope>
    <source>
        <strain evidence="5 6">CBS 146.42</strain>
    </source>
</reference>
<comment type="caution">
    <text evidence="5">The sequence shown here is derived from an EMBL/GenBank/DDBJ whole genome shotgun (WGS) entry which is preliminary data.</text>
</comment>
<proteinExistence type="inferred from homology"/>
<evidence type="ECO:0000313" key="5">
    <source>
        <dbReference type="EMBL" id="KAF5357932.1"/>
    </source>
</evidence>
<evidence type="ECO:0000256" key="1">
    <source>
        <dbReference type="ARBA" id="ARBA00006640"/>
    </source>
</evidence>
<organism evidence="5 6">
    <name type="scientific">Leucocoprinus leucothites</name>
    <dbReference type="NCBI Taxonomy" id="201217"/>
    <lineage>
        <taxon>Eukaryota</taxon>
        <taxon>Fungi</taxon>
        <taxon>Dikarya</taxon>
        <taxon>Basidiomycota</taxon>
        <taxon>Agaricomycotina</taxon>
        <taxon>Agaricomycetes</taxon>
        <taxon>Agaricomycetidae</taxon>
        <taxon>Agaricales</taxon>
        <taxon>Agaricineae</taxon>
        <taxon>Agaricaceae</taxon>
        <taxon>Leucocoprinus</taxon>
    </lineage>
</organism>
<dbReference type="PANTHER" id="PTHR41237:SF1">
    <property type="entry name" value="SMALL RIBOSOMAL SUBUNIT PROTEIN BS21M"/>
    <property type="match status" value="1"/>
</dbReference>
<keyword evidence="2" id="KW-0689">Ribosomal protein</keyword>
<dbReference type="Pfam" id="PF01165">
    <property type="entry name" value="Ribosomal_S21"/>
    <property type="match status" value="1"/>
</dbReference>
<protein>
    <recommendedName>
        <fullName evidence="7">Ribosomal protein S21</fullName>
    </recommendedName>
</protein>
<dbReference type="PANTHER" id="PTHR41237">
    <property type="entry name" value="37S RIBOSOMAL PROTEIN MRP21, MITOCHONDRIAL"/>
    <property type="match status" value="1"/>
</dbReference>
<evidence type="ECO:0000256" key="3">
    <source>
        <dbReference type="ARBA" id="ARBA00023274"/>
    </source>
</evidence>
<gene>
    <name evidence="5" type="ORF">D9756_001593</name>
</gene>
<dbReference type="Proteomes" id="UP000559027">
    <property type="component" value="Unassembled WGS sequence"/>
</dbReference>
<dbReference type="InterPro" id="IPR001911">
    <property type="entry name" value="Ribosomal_bS21"/>
</dbReference>
<dbReference type="GO" id="GO:0070124">
    <property type="term" value="P:mitochondrial translational initiation"/>
    <property type="evidence" value="ECO:0007669"/>
    <property type="project" value="TreeGrafter"/>
</dbReference>
<feature type="region of interest" description="Disordered" evidence="4">
    <location>
        <begin position="35"/>
        <end position="64"/>
    </location>
</feature>
<name>A0A8H5G433_9AGAR</name>
<dbReference type="AlphaFoldDB" id="A0A8H5G433"/>
<evidence type="ECO:0000256" key="2">
    <source>
        <dbReference type="ARBA" id="ARBA00022980"/>
    </source>
</evidence>
<keyword evidence="3" id="KW-0687">Ribonucleoprotein</keyword>
<dbReference type="EMBL" id="JAACJO010000005">
    <property type="protein sequence ID" value="KAF5357932.1"/>
    <property type="molecule type" value="Genomic_DNA"/>
</dbReference>
<comment type="similarity">
    <text evidence="1">Belongs to the bacterial ribosomal protein bS21 family.</text>
</comment>
<keyword evidence="6" id="KW-1185">Reference proteome</keyword>
<evidence type="ECO:0000313" key="6">
    <source>
        <dbReference type="Proteomes" id="UP000559027"/>
    </source>
</evidence>
<dbReference type="GO" id="GO:0005763">
    <property type="term" value="C:mitochondrial small ribosomal subunit"/>
    <property type="evidence" value="ECO:0007669"/>
    <property type="project" value="TreeGrafter"/>
</dbReference>
<accession>A0A8H5G433</accession>
<dbReference type="InterPro" id="IPR052837">
    <property type="entry name" value="Mitoribosomal_bS21"/>
</dbReference>
<evidence type="ECO:0000256" key="4">
    <source>
        <dbReference type="SAM" id="MobiDB-lite"/>
    </source>
</evidence>
<dbReference type="OrthoDB" id="2501249at2759"/>
<sequence>MSSAKLISAFRAVSQQAQLTCRPANALRTSFRSFSHTPPYRMPSPSQMPDVANTASPIGQPEKSWTGDTDIALRAITSQPLPNPYSGRTVAVTKSLGDSLKALDGILARNKVKYELRSAERHEKKGVKRRRLASERWRNQFANEVRKNVQLVMKMRDRGA</sequence>
<dbReference type="GO" id="GO:0003735">
    <property type="term" value="F:structural constituent of ribosome"/>
    <property type="evidence" value="ECO:0007669"/>
    <property type="project" value="InterPro"/>
</dbReference>